<dbReference type="InterPro" id="IPR019554">
    <property type="entry name" value="Soluble_ligand-bd"/>
</dbReference>
<reference evidence="4 5" key="1">
    <citation type="submission" date="2024-06" db="EMBL/GenBank/DDBJ databases">
        <title>Genomic Encyclopedia of Type Strains, Phase IV (KMG-IV): sequencing the most valuable type-strain genomes for metagenomic binning, comparative biology and taxonomic classification.</title>
        <authorList>
            <person name="Goeker M."/>
        </authorList>
    </citation>
    <scope>NUCLEOTIDE SEQUENCE [LARGE SCALE GENOMIC DNA]</scope>
    <source>
        <strain evidence="4 5">DSM 28302</strain>
    </source>
</reference>
<dbReference type="NCBIfam" id="TIGR00426">
    <property type="entry name" value="competence protein ComEA helix-hairpin-helix repeat region"/>
    <property type="match status" value="1"/>
</dbReference>
<dbReference type="Pfam" id="PF10531">
    <property type="entry name" value="SLBB"/>
    <property type="match status" value="1"/>
</dbReference>
<name>A0ABV2JD68_9STRE</name>
<dbReference type="SUPFAM" id="SSF47781">
    <property type="entry name" value="RuvA domain 2-like"/>
    <property type="match status" value="1"/>
</dbReference>
<organism evidence="4 5">
    <name type="scientific">Streptococcus porcorum</name>
    <dbReference type="NCBI Taxonomy" id="701526"/>
    <lineage>
        <taxon>Bacteria</taxon>
        <taxon>Bacillati</taxon>
        <taxon>Bacillota</taxon>
        <taxon>Bacilli</taxon>
        <taxon>Lactobacillales</taxon>
        <taxon>Streptococcaceae</taxon>
        <taxon>Streptococcus</taxon>
    </lineage>
</organism>
<sequence>MFDWIMDFIEDKKAWVVSLVLGVLAMILAVFLLLEKAPTTESQTQLMSSTIESSILTSSVSSHQEREASDELVVDIKGAIQKEGVYHLKQGSRVTDLVEKAGGLRPDADKKRINLAAKLTDEEVIYVAREGEEGADDVSVASSMSSDSSHTSSEKQINLNKATVTDLTSISGIGEKRAQDIIDYREQNGGFQSIEDLKNISGIGEKTFEKLKDNVSVE</sequence>
<evidence type="ECO:0000313" key="5">
    <source>
        <dbReference type="Proteomes" id="UP001549037"/>
    </source>
</evidence>
<dbReference type="Gene3D" id="1.10.150.280">
    <property type="entry name" value="AF1531-like domain"/>
    <property type="match status" value="1"/>
</dbReference>
<dbReference type="Proteomes" id="UP001549037">
    <property type="component" value="Unassembled WGS sequence"/>
</dbReference>
<protein>
    <submittedName>
        <fullName evidence="4">Competence protein ComEA</fullName>
    </submittedName>
</protein>
<keyword evidence="2" id="KW-1133">Transmembrane helix</keyword>
<accession>A0ABV2JD68</accession>
<dbReference type="InterPro" id="IPR051675">
    <property type="entry name" value="Endo/Exo/Phosphatase_dom_1"/>
</dbReference>
<keyword evidence="2" id="KW-0812">Transmembrane</keyword>
<evidence type="ECO:0000259" key="3">
    <source>
        <dbReference type="SMART" id="SM00278"/>
    </source>
</evidence>
<dbReference type="InterPro" id="IPR004509">
    <property type="entry name" value="Competence_ComEA_HhH"/>
</dbReference>
<dbReference type="PANTHER" id="PTHR21180:SF32">
    <property type="entry name" value="ENDONUCLEASE_EXONUCLEASE_PHOSPHATASE FAMILY DOMAIN-CONTAINING PROTEIN 1"/>
    <property type="match status" value="1"/>
</dbReference>
<dbReference type="InterPro" id="IPR003583">
    <property type="entry name" value="Hlx-hairpin-Hlx_DNA-bd_motif"/>
</dbReference>
<gene>
    <name evidence="4" type="ORF">ABID28_000276</name>
</gene>
<dbReference type="RefSeq" id="WP_354367379.1">
    <property type="nucleotide sequence ID" value="NZ_JBEPLN010000003.1"/>
</dbReference>
<dbReference type="InterPro" id="IPR010994">
    <property type="entry name" value="RuvA_2-like"/>
</dbReference>
<dbReference type="SMART" id="SM00278">
    <property type="entry name" value="HhH1"/>
    <property type="match status" value="2"/>
</dbReference>
<keyword evidence="2" id="KW-0472">Membrane</keyword>
<feature type="transmembrane region" description="Helical" evidence="2">
    <location>
        <begin position="14"/>
        <end position="34"/>
    </location>
</feature>
<feature type="domain" description="Helix-hairpin-helix DNA-binding motif class 1" evidence="3">
    <location>
        <begin position="195"/>
        <end position="214"/>
    </location>
</feature>
<evidence type="ECO:0000256" key="1">
    <source>
        <dbReference type="SAM" id="MobiDB-lite"/>
    </source>
</evidence>
<feature type="compositionally biased region" description="Low complexity" evidence="1">
    <location>
        <begin position="139"/>
        <end position="151"/>
    </location>
</feature>
<comment type="caution">
    <text evidence="4">The sequence shown here is derived from an EMBL/GenBank/DDBJ whole genome shotgun (WGS) entry which is preliminary data.</text>
</comment>
<dbReference type="PANTHER" id="PTHR21180">
    <property type="entry name" value="ENDONUCLEASE/EXONUCLEASE/PHOSPHATASE FAMILY DOMAIN-CONTAINING PROTEIN 1"/>
    <property type="match status" value="1"/>
</dbReference>
<feature type="domain" description="Helix-hairpin-helix DNA-binding motif class 1" evidence="3">
    <location>
        <begin position="165"/>
        <end position="184"/>
    </location>
</feature>
<dbReference type="EMBL" id="JBEPLN010000003">
    <property type="protein sequence ID" value="MET3633643.1"/>
    <property type="molecule type" value="Genomic_DNA"/>
</dbReference>
<proteinExistence type="predicted"/>
<keyword evidence="5" id="KW-1185">Reference proteome</keyword>
<dbReference type="Pfam" id="PF12836">
    <property type="entry name" value="HHH_3"/>
    <property type="match status" value="1"/>
</dbReference>
<evidence type="ECO:0000256" key="2">
    <source>
        <dbReference type="SAM" id="Phobius"/>
    </source>
</evidence>
<evidence type="ECO:0000313" key="4">
    <source>
        <dbReference type="EMBL" id="MET3633643.1"/>
    </source>
</evidence>
<feature type="region of interest" description="Disordered" evidence="1">
    <location>
        <begin position="136"/>
        <end position="155"/>
    </location>
</feature>